<dbReference type="eggNOG" id="ENOG502S9D9">
    <property type="taxonomic scope" value="Eukaryota"/>
</dbReference>
<keyword evidence="5" id="KW-1185">Reference proteome</keyword>
<feature type="region of interest" description="Disordered" evidence="2">
    <location>
        <begin position="1"/>
        <end position="222"/>
    </location>
</feature>
<accession>F2U1I2</accession>
<dbReference type="OrthoDB" id="2016582at2759"/>
<dbReference type="Pfam" id="PF00078">
    <property type="entry name" value="RVT_1"/>
    <property type="match status" value="1"/>
</dbReference>
<gene>
    <name evidence="4" type="ORF">PTSG_11850</name>
</gene>
<dbReference type="AlphaFoldDB" id="F2U1I2"/>
<feature type="domain" description="Reverse transcriptase" evidence="3">
    <location>
        <begin position="611"/>
        <end position="862"/>
    </location>
</feature>
<proteinExistence type="predicted"/>
<dbReference type="PANTHER" id="PTHR13037:SF24">
    <property type="entry name" value="POLYCOMB PROTEIN PCL-RELATED"/>
    <property type="match status" value="1"/>
</dbReference>
<evidence type="ECO:0000259" key="3">
    <source>
        <dbReference type="PROSITE" id="PS50878"/>
    </source>
</evidence>
<dbReference type="InParanoid" id="F2U1I2"/>
<dbReference type="InterPro" id="IPR000477">
    <property type="entry name" value="RT_dom"/>
</dbReference>
<reference evidence="4" key="1">
    <citation type="submission" date="2009-08" db="EMBL/GenBank/DDBJ databases">
        <title>Annotation of Salpingoeca rosetta.</title>
        <authorList>
            <consortium name="The Broad Institute Genome Sequencing Platform"/>
            <person name="Russ C."/>
            <person name="Cuomo C."/>
            <person name="Burger G."/>
            <person name="Gray M.W."/>
            <person name="Holland P.W.H."/>
            <person name="King N."/>
            <person name="Lang F.B.F."/>
            <person name="Roger A.J."/>
            <person name="Ruiz-Trillo I."/>
            <person name="Young S.K."/>
            <person name="Zeng Q."/>
            <person name="Gargeya S."/>
            <person name="Alvarado L."/>
            <person name="Berlin A."/>
            <person name="Chapman S.B."/>
            <person name="Chen Z."/>
            <person name="Freedman E."/>
            <person name="Gellesch M."/>
            <person name="Goldberg J."/>
            <person name="Griggs A."/>
            <person name="Gujja S."/>
            <person name="Heilman E."/>
            <person name="Heiman D."/>
            <person name="Howarth C."/>
            <person name="Mehta T."/>
            <person name="Neiman D."/>
            <person name="Pearson M."/>
            <person name="Roberts A."/>
            <person name="Saif S."/>
            <person name="Shea T."/>
            <person name="Shenoy N."/>
            <person name="Sisk P."/>
            <person name="Stolte C."/>
            <person name="Sykes S."/>
            <person name="White J."/>
            <person name="Yandava C."/>
            <person name="Haas B."/>
            <person name="Nusbaum C."/>
            <person name="Birren B."/>
        </authorList>
    </citation>
    <scope>NUCLEOTIDE SEQUENCE</scope>
    <source>
        <strain evidence="4">ATCC 50818</strain>
    </source>
</reference>
<feature type="region of interest" description="Disordered" evidence="2">
    <location>
        <begin position="776"/>
        <end position="798"/>
    </location>
</feature>
<dbReference type="InterPro" id="IPR043502">
    <property type="entry name" value="DNA/RNA_pol_sf"/>
</dbReference>
<dbReference type="OMA" id="ITHQHIT"/>
<dbReference type="RefSeq" id="XP_004996688.1">
    <property type="nucleotide sequence ID" value="XM_004996631.1"/>
</dbReference>
<dbReference type="EMBL" id="GL832959">
    <property type="protein sequence ID" value="EGD81484.1"/>
    <property type="molecule type" value="Genomic_DNA"/>
</dbReference>
<evidence type="ECO:0000256" key="2">
    <source>
        <dbReference type="SAM" id="MobiDB-lite"/>
    </source>
</evidence>
<keyword evidence="1" id="KW-0945">Host-virus interaction</keyword>
<dbReference type="GeneID" id="16077282"/>
<feature type="compositionally biased region" description="Basic and acidic residues" evidence="2">
    <location>
        <begin position="776"/>
        <end position="789"/>
    </location>
</feature>
<feature type="compositionally biased region" description="Low complexity" evidence="2">
    <location>
        <begin position="53"/>
        <end position="76"/>
    </location>
</feature>
<dbReference type="SUPFAM" id="SSF56672">
    <property type="entry name" value="DNA/RNA polymerases"/>
    <property type="match status" value="1"/>
</dbReference>
<dbReference type="KEGG" id="sre:PTSG_11850"/>
<feature type="compositionally biased region" description="Basic and acidic residues" evidence="2">
    <location>
        <begin position="114"/>
        <end position="126"/>
    </location>
</feature>
<dbReference type="Proteomes" id="UP000007799">
    <property type="component" value="Unassembled WGS sequence"/>
</dbReference>
<name>F2U1I2_SALR5</name>
<organism evidence="4 5">
    <name type="scientific">Salpingoeca rosetta (strain ATCC 50818 / BSB-021)</name>
    <dbReference type="NCBI Taxonomy" id="946362"/>
    <lineage>
        <taxon>Eukaryota</taxon>
        <taxon>Choanoflagellata</taxon>
        <taxon>Craspedida</taxon>
        <taxon>Salpingoecidae</taxon>
        <taxon>Salpingoeca</taxon>
    </lineage>
</organism>
<dbReference type="PANTHER" id="PTHR13037">
    <property type="entry name" value="FORMIN"/>
    <property type="match status" value="1"/>
</dbReference>
<feature type="compositionally biased region" description="Polar residues" evidence="2">
    <location>
        <begin position="130"/>
        <end position="145"/>
    </location>
</feature>
<protein>
    <recommendedName>
        <fullName evidence="3">Reverse transcriptase domain-containing protein</fullName>
    </recommendedName>
</protein>
<dbReference type="PROSITE" id="PS50878">
    <property type="entry name" value="RT_POL"/>
    <property type="match status" value="1"/>
</dbReference>
<evidence type="ECO:0000256" key="1">
    <source>
        <dbReference type="ARBA" id="ARBA00022581"/>
    </source>
</evidence>
<evidence type="ECO:0000313" key="4">
    <source>
        <dbReference type="EMBL" id="EGD81484.1"/>
    </source>
</evidence>
<feature type="compositionally biased region" description="Pro residues" evidence="2">
    <location>
        <begin position="174"/>
        <end position="183"/>
    </location>
</feature>
<sequence length="1188" mass="129632">MDAAMRGKRHGSDETEDSGGNDGPPSRKAAHHDSPWRHRLRPNRQSRSPPLTQRPQAAPRSPSASPARTEHPATTGHPPPAPGDGHDERGNENTPQDTPGPASRASPTPPPRSRQADISRGRDKQPRPRSASTGRRTVRTATPFPSQARDASSPTASPAIPPGHPSQTEGPAPAAAPPSPPRPASNEDAPSAPAGSPPSPPQAGTPILFEGPTHRDTTPDLPAHAAADRTTAGIDDDPDTQLHDVFAVHECCRTPGCWVSTHQPVSLTPEQLAPRQPLPRFPCPFERCRKHQHSTDTENRRFDLTKLAQHFRSQHADDLSPGLAEAFGLTYCTSCSGHIFSPRHRCNNRAHTPEAGTDADAHDLPILQPSDGQWTRDLKGIEADLVERVRNKDDSDIFHCYRTAQKIPNHPLAYRALRIASNMIVEAESDPNKRKRHNDYVLGAFHLLQLIFARDKAHYIRNNTLHARMCLLASRNWDRLEARATIRMRSPRTDEEGRAGKARQHLAAGNISNAYRTLADDSTMAQWTPDTLAKTKDKIRTDDEEPLGAIDNVLDDRDQVFQLEDSNIKDAIASIKTSSSVGATGISPHLLRMLSDSGSGNGAVALINMLFRGDLPHITPHLMGGRLIVLNKKDGGIRPIVPMDTVAKALEKAAFLKTKGAVVDFLCPRQLGVGVPGGTELIVHGIREHLRRNRQDVTQSLDISNAFGSISRQAILDTLVTEFPVLARCFHSTYATAPRLVLPNGDHLHMTDGVAQGGPLSPAYFAIAMHGALRKAAGEGERETNGRGEDDNEGESAAEQRNTCVVVAYLDDVYIAGPQESVERTAARFARHALDVGLKVNATKTTTIKYGDQTASVLGAPLFSAAPVDRVDHAAATIDKAFRHLPLQCILILLRYCVVAKENYTMRTTAQCTQACRKLDELIALSLARMLGHTNPLKDESLQRCLRPYQRGGLALRSQESAAPAAFLGAIRDFFNSTRHPFECGLPSNTLRTEMSAALTRLACTTRDKEQGGVTTIDEVLKAGRKLQRTLTRILDERTPYSHKRTVRAFQLSAGGPGSFHWLTAMPSCPKLTLNDAQFRTSLSARIRVPAAGYHPRASCRACHKPTESAFHQESCQSIRKRRHDRLNGDIAAFLRNSGLSAVCEVGDYVDGGQQRLDIDCVLPDGTAVATDLTIIKVLHQKKKTDIS</sequence>
<evidence type="ECO:0000313" key="5">
    <source>
        <dbReference type="Proteomes" id="UP000007799"/>
    </source>
</evidence>